<accession>A0A559IEE5</accession>
<evidence type="ECO:0000313" key="4">
    <source>
        <dbReference type="Proteomes" id="UP000318102"/>
    </source>
</evidence>
<gene>
    <name evidence="3" type="ORF">FPZ44_24105</name>
</gene>
<feature type="compositionally biased region" description="Basic and acidic residues" evidence="1">
    <location>
        <begin position="120"/>
        <end position="129"/>
    </location>
</feature>
<dbReference type="PANTHER" id="PTHR39639:SF1">
    <property type="entry name" value="DUF262 DOMAIN-CONTAINING PROTEIN"/>
    <property type="match status" value="1"/>
</dbReference>
<feature type="region of interest" description="Disordered" evidence="1">
    <location>
        <begin position="1"/>
        <end position="164"/>
    </location>
</feature>
<proteinExistence type="predicted"/>
<dbReference type="EMBL" id="VNJK01000006">
    <property type="protein sequence ID" value="TVX86031.1"/>
    <property type="molecule type" value="Genomic_DNA"/>
</dbReference>
<dbReference type="InterPro" id="IPR004919">
    <property type="entry name" value="GmrSD_N"/>
</dbReference>
<dbReference type="RefSeq" id="WP_144994803.1">
    <property type="nucleotide sequence ID" value="NZ_VNJK01000006.1"/>
</dbReference>
<evidence type="ECO:0000313" key="3">
    <source>
        <dbReference type="EMBL" id="TVX86031.1"/>
    </source>
</evidence>
<evidence type="ECO:0000256" key="1">
    <source>
        <dbReference type="SAM" id="MobiDB-lite"/>
    </source>
</evidence>
<keyword evidence="4" id="KW-1185">Reference proteome</keyword>
<dbReference type="OrthoDB" id="9770340at2"/>
<dbReference type="Proteomes" id="UP000318102">
    <property type="component" value="Unassembled WGS sequence"/>
</dbReference>
<dbReference type="Pfam" id="PF03235">
    <property type="entry name" value="GmrSD_N"/>
    <property type="match status" value="1"/>
</dbReference>
<dbReference type="PANTHER" id="PTHR39639">
    <property type="entry name" value="CHROMOSOME 16, WHOLE GENOME SHOTGUN SEQUENCE"/>
    <property type="match status" value="1"/>
</dbReference>
<evidence type="ECO:0000259" key="2">
    <source>
        <dbReference type="Pfam" id="PF03235"/>
    </source>
</evidence>
<organism evidence="3 4">
    <name type="scientific">Paenibacillus agilis</name>
    <dbReference type="NCBI Taxonomy" id="3020863"/>
    <lineage>
        <taxon>Bacteria</taxon>
        <taxon>Bacillati</taxon>
        <taxon>Bacillota</taxon>
        <taxon>Bacilli</taxon>
        <taxon>Bacillales</taxon>
        <taxon>Paenibacillaceae</taxon>
        <taxon>Paenibacillus</taxon>
    </lineage>
</organism>
<feature type="compositionally biased region" description="Polar residues" evidence="1">
    <location>
        <begin position="1"/>
        <end position="12"/>
    </location>
</feature>
<reference evidence="3 4" key="1">
    <citation type="submission" date="2019-07" db="EMBL/GenBank/DDBJ databases">
        <authorList>
            <person name="Kim J."/>
        </authorList>
    </citation>
    <scope>NUCLEOTIDE SEQUENCE [LARGE SCALE GENOMIC DNA]</scope>
    <source>
        <strain evidence="3 4">N4</strain>
    </source>
</reference>
<dbReference type="AlphaFoldDB" id="A0A559IEE5"/>
<comment type="caution">
    <text evidence="3">The sequence shown here is derived from an EMBL/GenBank/DDBJ whole genome shotgun (WGS) entry which is preliminary data.</text>
</comment>
<name>A0A559IEE5_9BACL</name>
<sequence>MVTQKPQQNAEGTNPPKAGGIRKPQTGGTRGGKAKGKKEERLTQDPKLTLIQGEEGENPSGADTGTSFESETDDTKIVVQEPQNSVGEGTDDQQEVVGNNDNKEEESKGQESSAENPADDWDKGKRDGIVEEGDEEGDGVQLKMDDSGGVTEDDSKEGSNPMLKDTMKKEEIVPFSRATKLEYASSNVSVKSLFKEWKKDQLIKANRKQEVEEAEKAGQPIPEWEDETTLRFDLAIQRNEAWSDYQKSDLIHTVLYGYYIFPVLVQDSNDGKKWFLDGKQRITTLMTYINGDWQLSKKTKTVYGHKIAGMKFKDLPMEMQEEILDRTITLVRMKNMTEPERDEMFVKQNSGSPLTRMELTRAMHSELISSINKLGKLPFFKDDVELSKKARDRFVDQEIIMQIAMLFEEGKEKIKGFGAGHIEEYVLRLKEAEKTISDELMERFEDVSAYLTLAFEDYEMDDVKKALKKIHVPIIFFIAETAIKDNLQPKLYGDFIRSFLVTNYSVESKYGKSCQSGSSKKENVLTRLDEMSSSLADFFKMIKESASMEEGVKAFDRHLADVNGIERQLDADDIG</sequence>
<feature type="domain" description="GmrSD restriction endonucleases N-terminal" evidence="2">
    <location>
        <begin position="236"/>
        <end position="364"/>
    </location>
</feature>
<protein>
    <submittedName>
        <fullName evidence="3">DUF262 domain-containing protein</fullName>
    </submittedName>
</protein>